<dbReference type="SUPFAM" id="SSF90123">
    <property type="entry name" value="ABC transporter transmembrane region"/>
    <property type="match status" value="1"/>
</dbReference>
<feature type="transmembrane region" description="Helical" evidence="12">
    <location>
        <begin position="22"/>
        <end position="43"/>
    </location>
</feature>
<evidence type="ECO:0000259" key="14">
    <source>
        <dbReference type="PROSITE" id="PS50929"/>
    </source>
</evidence>
<dbReference type="GeneID" id="102809274"/>
<dbReference type="InterPro" id="IPR003439">
    <property type="entry name" value="ABC_transporter-like_ATP-bd"/>
</dbReference>
<feature type="transmembrane region" description="Helical" evidence="12">
    <location>
        <begin position="925"/>
        <end position="946"/>
    </location>
</feature>
<dbReference type="RefSeq" id="XP_006820254.1">
    <property type="nucleotide sequence ID" value="XM_006820191.1"/>
</dbReference>
<feature type="transmembrane region" description="Helical" evidence="12">
    <location>
        <begin position="966"/>
        <end position="983"/>
    </location>
</feature>
<feature type="transmembrane region" description="Helical" evidence="12">
    <location>
        <begin position="394"/>
        <end position="418"/>
    </location>
</feature>
<keyword evidence="11" id="KW-0325">Glycoprotein</keyword>
<dbReference type="CDD" id="cd03244">
    <property type="entry name" value="ABCC_MRP_domain2"/>
    <property type="match status" value="1"/>
</dbReference>
<keyword evidence="7" id="KW-0067">ATP-binding</keyword>
<dbReference type="SUPFAM" id="SSF52540">
    <property type="entry name" value="P-loop containing nucleoside triphosphate hydrolases"/>
    <property type="match status" value="2"/>
</dbReference>
<evidence type="ECO:0000313" key="16">
    <source>
        <dbReference type="RefSeq" id="XP_006820254.1"/>
    </source>
</evidence>
<dbReference type="Gene3D" id="3.40.50.300">
    <property type="entry name" value="P-loop containing nucleotide triphosphate hydrolases"/>
    <property type="match status" value="2"/>
</dbReference>
<keyword evidence="8 12" id="KW-1133">Transmembrane helix</keyword>
<dbReference type="SMART" id="SM00382">
    <property type="entry name" value="AAA"/>
    <property type="match status" value="2"/>
</dbReference>
<dbReference type="CDD" id="cd03250">
    <property type="entry name" value="ABCC_MRP_domain1"/>
    <property type="match status" value="1"/>
</dbReference>
<feature type="transmembrane region" description="Helical" evidence="12">
    <location>
        <begin position="87"/>
        <end position="106"/>
    </location>
</feature>
<evidence type="ECO:0000256" key="10">
    <source>
        <dbReference type="ARBA" id="ARBA00023170"/>
    </source>
</evidence>
<evidence type="ECO:0000313" key="15">
    <source>
        <dbReference type="Proteomes" id="UP000694865"/>
    </source>
</evidence>
<dbReference type="PANTHER" id="PTHR24223">
    <property type="entry name" value="ATP-BINDING CASSETTE SUB-FAMILY C"/>
    <property type="match status" value="1"/>
</dbReference>
<dbReference type="Proteomes" id="UP000694865">
    <property type="component" value="Unplaced"/>
</dbReference>
<dbReference type="PROSITE" id="PS50893">
    <property type="entry name" value="ABC_TRANSPORTER_2"/>
    <property type="match status" value="2"/>
</dbReference>
<proteinExistence type="inferred from homology"/>
<feature type="transmembrane region" description="Helical" evidence="12">
    <location>
        <begin position="295"/>
        <end position="312"/>
    </location>
</feature>
<name>A0ABM0MJR3_SACKO</name>
<feature type="transmembrane region" description="Helical" evidence="12">
    <location>
        <begin position="118"/>
        <end position="142"/>
    </location>
</feature>
<dbReference type="Gene3D" id="1.20.1560.10">
    <property type="entry name" value="ABC transporter type 1, transmembrane domain"/>
    <property type="match status" value="1"/>
</dbReference>
<comment type="similarity">
    <text evidence="2">Belongs to the ABC transporter superfamily. ABCC family. Conjugate transporter (TC 3.A.1.208) subfamily.</text>
</comment>
<evidence type="ECO:0000256" key="9">
    <source>
        <dbReference type="ARBA" id="ARBA00023136"/>
    </source>
</evidence>
<feature type="domain" description="ABC transmembrane type-1" evidence="14">
    <location>
        <begin position="249"/>
        <end position="544"/>
    </location>
</feature>
<evidence type="ECO:0000256" key="6">
    <source>
        <dbReference type="ARBA" id="ARBA00022741"/>
    </source>
</evidence>
<dbReference type="InterPro" id="IPR011527">
    <property type="entry name" value="ABC1_TM_dom"/>
</dbReference>
<feature type="transmembrane region" description="Helical" evidence="12">
    <location>
        <begin position="479"/>
        <end position="505"/>
    </location>
</feature>
<dbReference type="Pfam" id="PF00005">
    <property type="entry name" value="ABC_tran"/>
    <property type="match status" value="2"/>
</dbReference>
<comment type="subcellular location">
    <subcellularLocation>
        <location evidence="1">Membrane</location>
    </subcellularLocation>
</comment>
<evidence type="ECO:0000256" key="7">
    <source>
        <dbReference type="ARBA" id="ARBA00022840"/>
    </source>
</evidence>
<feature type="domain" description="ABC transporter" evidence="13">
    <location>
        <begin position="633"/>
        <end position="861"/>
    </location>
</feature>
<keyword evidence="3" id="KW-0813">Transport</keyword>
<evidence type="ECO:0000256" key="8">
    <source>
        <dbReference type="ARBA" id="ARBA00022989"/>
    </source>
</evidence>
<dbReference type="InterPro" id="IPR003593">
    <property type="entry name" value="AAA+_ATPase"/>
</dbReference>
<dbReference type="InterPro" id="IPR036640">
    <property type="entry name" value="ABC1_TM_sf"/>
</dbReference>
<keyword evidence="10" id="KW-0675">Receptor</keyword>
<evidence type="ECO:0000256" key="2">
    <source>
        <dbReference type="ARBA" id="ARBA00009726"/>
    </source>
</evidence>
<evidence type="ECO:0000256" key="4">
    <source>
        <dbReference type="ARBA" id="ARBA00022692"/>
    </source>
</evidence>
<dbReference type="PRINTS" id="PR01092">
    <property type="entry name" value="SULFNYLUREAR"/>
</dbReference>
<organism evidence="15 16">
    <name type="scientific">Saccoglossus kowalevskii</name>
    <name type="common">Acorn worm</name>
    <dbReference type="NCBI Taxonomy" id="10224"/>
    <lineage>
        <taxon>Eukaryota</taxon>
        <taxon>Metazoa</taxon>
        <taxon>Hemichordata</taxon>
        <taxon>Enteropneusta</taxon>
        <taxon>Harrimaniidae</taxon>
        <taxon>Saccoglossus</taxon>
    </lineage>
</organism>
<sequence length="1292" mass="145912">MKYFTELRYYDYKFLLHYPGHAFKWTISGILIVVLFFSAAEGILTDLSRNDVTNLYLYIPQMLSLLGLIISLMYYHHMEYWDRPHLAWLLLLYWIMAIIGEVLAIFRVSQSIGFNYSILRLDVGIITTILYCCCAAVEINVLHKKIVCPFSEEKIFPKDFVETNLYYMQSYVNILSNATIWWLNWLVSLSRRQTIVLDDLGCLPGEFEGKRMIEAFNKVYRYEQQNCGKRVPSLWKVYWRTHYTMIIRVCVLRFIHSALTFVGPACLGKIVMYATEYYANDIKIYSSPFVTVDEFFSNGFILVLLIFTILVIRNTLYVYLYGISTIIGLQLKTALQNLVYEKTLRLPLQSTDDTTVGKTINHMSVDVTVIQFFFTLFLGFVLANPLHILIVSIWLLYLMGIAGVVGICVLLLIMPLALKTARMQHKLQHVNMHHSDIRVKKTNELLQGIKLLKLSGWEELFASNITNTRSEEMKLTSKVAMYFLLSGLLSQALPWIIALTMFAVYSQLDTEPLTPDVVFTTLVLINFLSQPLFVMPSFAKYTIDMVAATKRLAHFLSVDEIEGNAEHRSIVDGRMDSGCLHELTEEYEMNTIEMKPTTPLVQRVQRHNYQTTHEINQLPITATAGHIETDVAIEIVNGYFSWGRSTYEAVLNNINVKIKTGTLTIVVGKIGTGKSSLVSAILGEMNTISGSVTFNGRDNRIAYVAQKAWLQNASLRDNILFGETYVRERYNTVLQVCALNADLRSLPGGDMTEIGERGINMSGGQKHRICLARALYSNTDVVILDDPLSALDVHVSTHIMENAILGYLREQQRTVILVTHQIQHLEHANQVLVMENGQIIKKGDLREIRSHNIEMYRQWKELISTISESENENENELVTKKDLGLYSGTFKAPKPSTLVEDESSPVGVGWYMVYLYLRALKLPRVGVLVLVILLTIVTYVFLNMWISNWSQAGQDSLNETKSFCDNLSVLLGAITVLAGTYALNAIISPYFILLMIPVAVISVGTNMLNLILIFIIDVLSFFNGIERVLEYANMTPEELEGTVSPPNNWPSRGSINIQNITARYAIGLDPVLTNVSVKIRPGEKVGICGRTGSGKSSLTLTLLRMIDIIEGRIIIDGIDISKISVLTLRRRMSIIPQDPVLFCGTLRFNLDPEEKYGDQDLWNALEIAQLKDCVLEMDEQLDTIVTDGGDNISTGQRQLICLARAFLRKSRILIMDEATASVDFETDATLQAVIATAFSDKTVLTIAHRISTILDSDTVLVLSEGRVVEYGTPQKLLRKDGGMFASLVNNTE</sequence>
<dbReference type="PANTHER" id="PTHR24223:SF461">
    <property type="entry name" value="ATP-BINDING CASSETTE SUB-FAMILY C MEMBER SUR"/>
    <property type="match status" value="1"/>
</dbReference>
<keyword evidence="6" id="KW-0547">Nucleotide-binding</keyword>
<keyword evidence="9 12" id="KW-0472">Membrane</keyword>
<keyword evidence="4 12" id="KW-0812">Transmembrane</keyword>
<protein>
    <submittedName>
        <fullName evidence="16">ATP-binding cassette sub-family C member 9-like</fullName>
    </submittedName>
</protein>
<feature type="transmembrane region" description="Helical" evidence="12">
    <location>
        <begin position="250"/>
        <end position="275"/>
    </location>
</feature>
<feature type="transmembrane region" description="Helical" evidence="12">
    <location>
        <begin position="55"/>
        <end position="75"/>
    </location>
</feature>
<dbReference type="PROSITE" id="PS50929">
    <property type="entry name" value="ABC_TM1F"/>
    <property type="match status" value="1"/>
</dbReference>
<evidence type="ECO:0000256" key="1">
    <source>
        <dbReference type="ARBA" id="ARBA00004370"/>
    </source>
</evidence>
<evidence type="ECO:0000259" key="13">
    <source>
        <dbReference type="PROSITE" id="PS50893"/>
    </source>
</evidence>
<accession>A0ABM0MJR3</accession>
<evidence type="ECO:0000256" key="5">
    <source>
        <dbReference type="ARBA" id="ARBA00022737"/>
    </source>
</evidence>
<feature type="transmembrane region" description="Helical" evidence="12">
    <location>
        <begin position="517"/>
        <end position="535"/>
    </location>
</feature>
<feature type="transmembrane region" description="Helical" evidence="12">
    <location>
        <begin position="367"/>
        <end position="388"/>
    </location>
</feature>
<keyword evidence="5" id="KW-0677">Repeat</keyword>
<dbReference type="InterPro" id="IPR000388">
    <property type="entry name" value="ABCC8/9"/>
</dbReference>
<reference evidence="16" key="1">
    <citation type="submission" date="2025-08" db="UniProtKB">
        <authorList>
            <consortium name="RefSeq"/>
        </authorList>
    </citation>
    <scope>IDENTIFICATION</scope>
    <source>
        <tissue evidence="16">Testes</tissue>
    </source>
</reference>
<feature type="transmembrane region" description="Helical" evidence="12">
    <location>
        <begin position="990"/>
        <end position="1016"/>
    </location>
</feature>
<dbReference type="Pfam" id="PF00664">
    <property type="entry name" value="ABC_membrane"/>
    <property type="match status" value="1"/>
</dbReference>
<keyword evidence="15" id="KW-1185">Reference proteome</keyword>
<dbReference type="InterPro" id="IPR050173">
    <property type="entry name" value="ABC_transporter_C-like"/>
</dbReference>
<evidence type="ECO:0000256" key="12">
    <source>
        <dbReference type="SAM" id="Phobius"/>
    </source>
</evidence>
<gene>
    <name evidence="16" type="primary">LOC102809274</name>
</gene>
<evidence type="ECO:0000256" key="11">
    <source>
        <dbReference type="ARBA" id="ARBA00023180"/>
    </source>
</evidence>
<feature type="domain" description="ABC transporter" evidence="13">
    <location>
        <begin position="1055"/>
        <end position="1289"/>
    </location>
</feature>
<dbReference type="InterPro" id="IPR027417">
    <property type="entry name" value="P-loop_NTPase"/>
</dbReference>
<evidence type="ECO:0000256" key="3">
    <source>
        <dbReference type="ARBA" id="ARBA00022448"/>
    </source>
</evidence>